<proteinExistence type="inferred from homology"/>
<dbReference type="OrthoDB" id="9798454at2"/>
<name>A0A2D2DM89_9BURK</name>
<keyword evidence="2" id="KW-0560">Oxidoreductase</keyword>
<evidence type="ECO:0000256" key="2">
    <source>
        <dbReference type="ARBA" id="ARBA00023002"/>
    </source>
</evidence>
<comment type="similarity">
    <text evidence="1">Belongs to the NAD(P)H dehydrogenase (quinone) family.</text>
</comment>
<evidence type="ECO:0000313" key="5">
    <source>
        <dbReference type="Proteomes" id="UP000229897"/>
    </source>
</evidence>
<dbReference type="Gene3D" id="3.40.50.360">
    <property type="match status" value="1"/>
</dbReference>
<evidence type="ECO:0000256" key="1">
    <source>
        <dbReference type="ARBA" id="ARBA00006252"/>
    </source>
</evidence>
<evidence type="ECO:0000259" key="3">
    <source>
        <dbReference type="Pfam" id="PF02525"/>
    </source>
</evidence>
<feature type="domain" description="Flavodoxin-like fold" evidence="3">
    <location>
        <begin position="3"/>
        <end position="182"/>
    </location>
</feature>
<sequence>MHKRILLIQGHPDAAQGHLCHALAAAYRAGAAKAGHEVRQTQVAVLDFPILRSQEEWEYGPLPPGLQQAQDDIRWAQHMVFFFPLWLGDMPALLKGFLEQVARPGFAFPGDRMHPLVKKGLSGRSARVVVTMGMPALLYRWYFRAHSVKSLKRNILGFVGVAPVRDTLIGMVGEPERQAVDKWVGALEAMGRSAA</sequence>
<dbReference type="PANTHER" id="PTHR10204">
    <property type="entry name" value="NAD P H OXIDOREDUCTASE-RELATED"/>
    <property type="match status" value="1"/>
</dbReference>
<organism evidence="4 5">
    <name type="scientific">Massilia violaceinigra</name>
    <dbReference type="NCBI Taxonomy" id="2045208"/>
    <lineage>
        <taxon>Bacteria</taxon>
        <taxon>Pseudomonadati</taxon>
        <taxon>Pseudomonadota</taxon>
        <taxon>Betaproteobacteria</taxon>
        <taxon>Burkholderiales</taxon>
        <taxon>Oxalobacteraceae</taxon>
        <taxon>Telluria group</taxon>
        <taxon>Massilia</taxon>
    </lineage>
</organism>
<dbReference type="PANTHER" id="PTHR10204:SF34">
    <property type="entry name" value="NAD(P)H DEHYDROGENASE [QUINONE] 1 ISOFORM 1"/>
    <property type="match status" value="1"/>
</dbReference>
<dbReference type="RefSeq" id="WP_099876437.1">
    <property type="nucleotide sequence ID" value="NZ_CP024608.1"/>
</dbReference>
<dbReference type="GO" id="GO:0003955">
    <property type="term" value="F:NAD(P)H dehydrogenase (quinone) activity"/>
    <property type="evidence" value="ECO:0007669"/>
    <property type="project" value="TreeGrafter"/>
</dbReference>
<protein>
    <submittedName>
        <fullName evidence="4">Dehydrogenase</fullName>
    </submittedName>
</protein>
<dbReference type="InterPro" id="IPR051545">
    <property type="entry name" value="NAD(P)H_dehydrogenase_qn"/>
</dbReference>
<dbReference type="KEGG" id="mass:CR152_17385"/>
<dbReference type="Pfam" id="PF02525">
    <property type="entry name" value="Flavodoxin_2"/>
    <property type="match status" value="1"/>
</dbReference>
<dbReference type="InterPro" id="IPR029039">
    <property type="entry name" value="Flavoprotein-like_sf"/>
</dbReference>
<gene>
    <name evidence="4" type="ORF">CR152_17385</name>
</gene>
<dbReference type="GO" id="GO:0005829">
    <property type="term" value="C:cytosol"/>
    <property type="evidence" value="ECO:0007669"/>
    <property type="project" value="TreeGrafter"/>
</dbReference>
<evidence type="ECO:0000313" key="4">
    <source>
        <dbReference type="EMBL" id="ATQ76106.1"/>
    </source>
</evidence>
<reference evidence="4" key="1">
    <citation type="submission" date="2017-10" db="EMBL/GenBank/DDBJ databases">
        <title>Massilia psychrophilum sp. nov., a novel purple-pigmented bacterium isolated from Tianshan glacier, Xinjiang Municipality, China.</title>
        <authorList>
            <person name="Wang H."/>
        </authorList>
    </citation>
    <scope>NUCLEOTIDE SEQUENCE [LARGE SCALE GENOMIC DNA]</scope>
    <source>
        <strain evidence="4">B2</strain>
    </source>
</reference>
<dbReference type="AlphaFoldDB" id="A0A2D2DM89"/>
<dbReference type="EMBL" id="CP024608">
    <property type="protein sequence ID" value="ATQ76106.1"/>
    <property type="molecule type" value="Genomic_DNA"/>
</dbReference>
<keyword evidence="5" id="KW-1185">Reference proteome</keyword>
<dbReference type="Proteomes" id="UP000229897">
    <property type="component" value="Chromosome"/>
</dbReference>
<dbReference type="SUPFAM" id="SSF52218">
    <property type="entry name" value="Flavoproteins"/>
    <property type="match status" value="1"/>
</dbReference>
<dbReference type="InterPro" id="IPR003680">
    <property type="entry name" value="Flavodoxin_fold"/>
</dbReference>
<accession>A0A2D2DM89</accession>